<dbReference type="AlphaFoldDB" id="A0A2H6K9D0"/>
<dbReference type="InterPro" id="IPR027159">
    <property type="entry name" value="CBP80"/>
</dbReference>
<proteinExistence type="predicted"/>
<dbReference type="OrthoDB" id="10252707at2759"/>
<gene>
    <name evidence="2" type="ORF">BOVATA_010840</name>
</gene>
<organism evidence="2 3">
    <name type="scientific">Babesia ovata</name>
    <dbReference type="NCBI Taxonomy" id="189622"/>
    <lineage>
        <taxon>Eukaryota</taxon>
        <taxon>Sar</taxon>
        <taxon>Alveolata</taxon>
        <taxon>Apicomplexa</taxon>
        <taxon>Aconoidasida</taxon>
        <taxon>Piroplasmida</taxon>
        <taxon>Babesiidae</taxon>
        <taxon>Babesia</taxon>
    </lineage>
</organism>
<dbReference type="RefSeq" id="XP_028865834.1">
    <property type="nucleotide sequence ID" value="XM_029010001.1"/>
</dbReference>
<comment type="caution">
    <text evidence="2">The sequence shown here is derived from an EMBL/GenBank/DDBJ whole genome shotgun (WGS) entry which is preliminary data.</text>
</comment>
<dbReference type="InterPro" id="IPR016024">
    <property type="entry name" value="ARM-type_fold"/>
</dbReference>
<reference evidence="2 3" key="1">
    <citation type="journal article" date="2017" name="BMC Genomics">
        <title>Whole-genome assembly of Babesia ovata and comparative genomics between closely related pathogens.</title>
        <authorList>
            <person name="Yamagishi J."/>
            <person name="Asada M."/>
            <person name="Hakimi H."/>
            <person name="Tanaka T.Q."/>
            <person name="Sugimoto C."/>
            <person name="Kawazu S."/>
        </authorList>
    </citation>
    <scope>NUCLEOTIDE SEQUENCE [LARGE SCALE GENOMIC DNA]</scope>
    <source>
        <strain evidence="2 3">Miyake</strain>
    </source>
</reference>
<evidence type="ECO:0000313" key="3">
    <source>
        <dbReference type="Proteomes" id="UP000236319"/>
    </source>
</evidence>
<dbReference type="SUPFAM" id="SSF48371">
    <property type="entry name" value="ARM repeat"/>
    <property type="match status" value="2"/>
</dbReference>
<dbReference type="GO" id="GO:0000339">
    <property type="term" value="F:RNA cap binding"/>
    <property type="evidence" value="ECO:0007669"/>
    <property type="project" value="InterPro"/>
</dbReference>
<dbReference type="GO" id="GO:0005846">
    <property type="term" value="C:nuclear cap binding complex"/>
    <property type="evidence" value="ECO:0007669"/>
    <property type="project" value="InterPro"/>
</dbReference>
<feature type="compositionally biased region" description="Basic residues" evidence="1">
    <location>
        <begin position="115"/>
        <end position="124"/>
    </location>
</feature>
<dbReference type="EMBL" id="BDSA01000001">
    <property type="protein sequence ID" value="GBE59591.1"/>
    <property type="molecule type" value="Genomic_DNA"/>
</dbReference>
<accession>A0A2H6K9D0</accession>
<dbReference type="GO" id="GO:0003729">
    <property type="term" value="F:mRNA binding"/>
    <property type="evidence" value="ECO:0007669"/>
    <property type="project" value="TreeGrafter"/>
</dbReference>
<dbReference type="GO" id="GO:0005634">
    <property type="term" value="C:nucleus"/>
    <property type="evidence" value="ECO:0007669"/>
    <property type="project" value="TreeGrafter"/>
</dbReference>
<evidence type="ECO:0000256" key="1">
    <source>
        <dbReference type="SAM" id="MobiDB-lite"/>
    </source>
</evidence>
<dbReference type="GO" id="GO:0000184">
    <property type="term" value="P:nuclear-transcribed mRNA catabolic process, nonsense-mediated decay"/>
    <property type="evidence" value="ECO:0007669"/>
    <property type="project" value="TreeGrafter"/>
</dbReference>
<evidence type="ECO:0000313" key="2">
    <source>
        <dbReference type="EMBL" id="GBE59591.1"/>
    </source>
</evidence>
<feature type="compositionally biased region" description="Acidic residues" evidence="1">
    <location>
        <begin position="1"/>
        <end position="13"/>
    </location>
</feature>
<name>A0A2H6K9D0_9APIC</name>
<keyword evidence="3" id="KW-1185">Reference proteome</keyword>
<feature type="region of interest" description="Disordered" evidence="1">
    <location>
        <begin position="1"/>
        <end position="151"/>
    </location>
</feature>
<sequence length="1007" mass="115717">MDPIDVDIDDMGDALDNNEQWNQQHKDEQEKQSREQLSPSDDVIGGNTANDNDVDIGEDNYVVGDDASMKEETRDISPNASKRRRSTSPDVAEGDGEVKGGETVSKERGKQGYGRGRRWNKFRRTHNESENGGPEGTDQTHQRRRSKFSPEISKTKQWDTVLITALDVYDYAKEDIMDAANTLEEVDDTSKPSIATFERCVEAFPIKTGAYASVVGILKAKGKATLAEHIVQRVLHNLVSSISSGNRIAAIHNMRFLIGTHCAGFESCQTMQIIEALIKIAKNIEEAEFESHRKYVNAVVAADNLMYIVMASLPWFSCDEYAKNKKQIHSFCDEIAAYSDRRNYKMEKVASDLKRTDIDPSNDDHLHNPYAYIAAYNAYTDDIRFEDRLTTGVECLRSLREHDWISSTAFRFYQSKGVVEHIFAKPAETEVADEVAKVTQEILQAILKIEHDKTWNFKPVPFMPLNFALRSDKYEKERVHDKWLFQEHVIHTIHVFMDDTDLCARQLIKIPFNHYYGDRAILEILFNMMLSPIYRQHFSMFGILVIHNLCNIEHKMEGYFHDLYSQLTDYIPRLDPTVVSDLITVGAYWFSVEFCKVRKLLASTKLYKLRQKAEACGMDIEADRKEQAEIEEQVKEAIKVKNKELFSAMFEHNVRSPLNFNQRLLDKISRLVYMDKLLNYAPESLKDSIRAAVQVAPLNVQQAFRDKPIEHRVFLNLLHFNKLTAEENELRNRRIESFINNLVGKEPLKELPPNVFAESKIPDVEMTDEAEVTADPTVKRWSREELILIFWESLVIFGNKSLTHLMRLLEFHGEVLKRFIANDQEGAFQDSIAFKALRLTHQTLKNTKKFELVMGELLKLNVISPADACRLVFHHFPTSEFFSNHSLTIIDCAFDIARDRVEHARTRLSDPSGNAELHRTALEEREGWMRQLTLTLLELANNFMMQRMGDSLESSLTNIVKNVLLRNATHSYALSYARIEAVERGFHRRLVAAVDLALLVQSVQTPF</sequence>
<dbReference type="Gene3D" id="1.25.40.180">
    <property type="match status" value="3"/>
</dbReference>
<dbReference type="PANTHER" id="PTHR12412:SF2">
    <property type="entry name" value="NUCLEAR CAP-BINDING PROTEIN SUBUNIT 1"/>
    <property type="match status" value="1"/>
</dbReference>
<dbReference type="GeneID" id="39873361"/>
<dbReference type="VEuPathDB" id="PiroplasmaDB:BOVATA_010840"/>
<feature type="compositionally biased region" description="Basic and acidic residues" evidence="1">
    <location>
        <begin position="24"/>
        <end position="34"/>
    </location>
</feature>
<feature type="compositionally biased region" description="Basic and acidic residues" evidence="1">
    <location>
        <begin position="96"/>
        <end position="110"/>
    </location>
</feature>
<protein>
    <submittedName>
        <fullName evidence="2">Nuclear cap-binding protein</fullName>
    </submittedName>
</protein>
<dbReference type="Proteomes" id="UP000236319">
    <property type="component" value="Unassembled WGS sequence"/>
</dbReference>
<dbReference type="PANTHER" id="PTHR12412">
    <property type="entry name" value="CAP BINDING PROTEIN"/>
    <property type="match status" value="1"/>
</dbReference>
<dbReference type="GO" id="GO:0006406">
    <property type="term" value="P:mRNA export from nucleus"/>
    <property type="evidence" value="ECO:0007669"/>
    <property type="project" value="InterPro"/>
</dbReference>